<keyword evidence="1" id="KW-0732">Signal</keyword>
<comment type="caution">
    <text evidence="2">The sequence shown here is derived from an EMBL/GenBank/DDBJ whole genome shotgun (WGS) entry which is preliminary data.</text>
</comment>
<feature type="chain" id="PRO_5014800963" evidence="1">
    <location>
        <begin position="19"/>
        <end position="191"/>
    </location>
</feature>
<evidence type="ECO:0000313" key="2">
    <source>
        <dbReference type="EMBL" id="PKQ68001.1"/>
    </source>
</evidence>
<feature type="signal peptide" evidence="1">
    <location>
        <begin position="1"/>
        <end position="18"/>
    </location>
</feature>
<protein>
    <submittedName>
        <fullName evidence="2">Uncharacterized protein</fullName>
    </submittedName>
</protein>
<evidence type="ECO:0000256" key="1">
    <source>
        <dbReference type="SAM" id="SignalP"/>
    </source>
</evidence>
<dbReference type="EMBL" id="NKXO01000028">
    <property type="protein sequence ID" value="PKQ68001.1"/>
    <property type="molecule type" value="Genomic_DNA"/>
</dbReference>
<dbReference type="AlphaFoldDB" id="A0A2N3ICF4"/>
<organism evidence="2 3">
    <name type="scientific">Raineya orbicola</name>
    <dbReference type="NCBI Taxonomy" id="2016530"/>
    <lineage>
        <taxon>Bacteria</taxon>
        <taxon>Pseudomonadati</taxon>
        <taxon>Bacteroidota</taxon>
        <taxon>Cytophagia</taxon>
        <taxon>Cytophagales</taxon>
        <taxon>Raineyaceae</taxon>
        <taxon>Raineya</taxon>
    </lineage>
</organism>
<keyword evidence="3" id="KW-1185">Reference proteome</keyword>
<dbReference type="RefSeq" id="WP_101359083.1">
    <property type="nucleotide sequence ID" value="NZ_NKXO01000028.1"/>
</dbReference>
<gene>
    <name evidence="2" type="ORF">Rain11_1812</name>
</gene>
<name>A0A2N3ICF4_9BACT</name>
<sequence length="191" mass="21798">MKNLLVLLFTILTLSVSAQNLETLEIEGRLLAIKAYPLGYNKPTDMGRIELTFLTTQGTEIKINQLGICLLTNYRSSMDLMNLIVEPKSIKDNKIQVDVQYLPLELKKDKSYKLRFKQVCFSQIIGFAGAYAYEKNAIYDPTSCQGFTLREGNQWNYDDDPAPDPNNVITPNYSFFDKDGKIYLLVGFKEL</sequence>
<reference evidence="2 3" key="1">
    <citation type="submission" date="2017-06" db="EMBL/GenBank/DDBJ databases">
        <title>Raineya orbicola gen. nov., sp. nov. a slightly thermophilic bacterium of the phylum Bacteroidetes and the description of Raineyaceae fam. nov.</title>
        <authorList>
            <person name="Albuquerque L."/>
            <person name="Polonia A.R.M."/>
            <person name="Barroso C."/>
            <person name="Froufe H.J.C."/>
            <person name="Lage O."/>
            <person name="Lobo-Da-Cunha A."/>
            <person name="Egas C."/>
            <person name="Da Costa M.S."/>
        </authorList>
    </citation>
    <scope>NUCLEOTIDE SEQUENCE [LARGE SCALE GENOMIC DNA]</scope>
    <source>
        <strain evidence="2 3">SPSPC-11</strain>
    </source>
</reference>
<accession>A0A2N3ICF4</accession>
<dbReference type="Proteomes" id="UP000233387">
    <property type="component" value="Unassembled WGS sequence"/>
</dbReference>
<evidence type="ECO:0000313" key="3">
    <source>
        <dbReference type="Proteomes" id="UP000233387"/>
    </source>
</evidence>
<proteinExistence type="predicted"/>